<evidence type="ECO:0000313" key="1">
    <source>
        <dbReference type="EMBL" id="OUY06563.1"/>
    </source>
</evidence>
<evidence type="ECO:0000313" key="2">
    <source>
        <dbReference type="Proteomes" id="UP000196536"/>
    </source>
</evidence>
<dbReference type="AlphaFoldDB" id="A0A1Z9YWL8"/>
<sequence length="105" mass="11233">MIVISIIGILALIAIPLYLAVVKKSAVNACFYEVRTYSNIVYISLSDLASSISLPKSSLNSCVSVTDASTWTNGNAQKIVAKVKNYNDVTIECDLISGSVQCIVD</sequence>
<accession>A0A1Z9YWL8</accession>
<keyword evidence="2" id="KW-1185">Reference proteome</keyword>
<dbReference type="EMBL" id="NEXX01000004">
    <property type="protein sequence ID" value="OUY06563.1"/>
    <property type="molecule type" value="Genomic_DNA"/>
</dbReference>
<protein>
    <recommendedName>
        <fullName evidence="3">Prepilin-type cleavage/methylation domain-containing protein</fullName>
    </recommendedName>
</protein>
<dbReference type="Gene3D" id="3.30.700.10">
    <property type="entry name" value="Glycoprotein, Type 4 Pilin"/>
    <property type="match status" value="1"/>
</dbReference>
<gene>
    <name evidence="1" type="ORF">CAP51_11570</name>
</gene>
<reference evidence="1 2" key="1">
    <citation type="submission" date="2017-05" db="EMBL/GenBank/DDBJ databases">
        <title>Acinetobacter populi ANC 5415 (= PBJ7), whole genome shotgun sequencing project.</title>
        <authorList>
            <person name="Nemec A."/>
            <person name="Radolfova-Krizova L."/>
        </authorList>
    </citation>
    <scope>NUCLEOTIDE SEQUENCE [LARGE SCALE GENOMIC DNA]</scope>
    <source>
        <strain evidence="1 2">PBJ7</strain>
    </source>
</reference>
<organism evidence="1 2">
    <name type="scientific">Acinetobacter populi</name>
    <dbReference type="NCBI Taxonomy" id="1582270"/>
    <lineage>
        <taxon>Bacteria</taxon>
        <taxon>Pseudomonadati</taxon>
        <taxon>Pseudomonadota</taxon>
        <taxon>Gammaproteobacteria</taxon>
        <taxon>Moraxellales</taxon>
        <taxon>Moraxellaceae</taxon>
        <taxon>Acinetobacter</taxon>
    </lineage>
</organism>
<comment type="caution">
    <text evidence="1">The sequence shown here is derived from an EMBL/GenBank/DDBJ whole genome shotgun (WGS) entry which is preliminary data.</text>
</comment>
<dbReference type="Proteomes" id="UP000196536">
    <property type="component" value="Unassembled WGS sequence"/>
</dbReference>
<evidence type="ECO:0008006" key="3">
    <source>
        <dbReference type="Google" id="ProtNLM"/>
    </source>
</evidence>
<proteinExistence type="predicted"/>
<dbReference type="InterPro" id="IPR045584">
    <property type="entry name" value="Pilin-like"/>
</dbReference>
<name>A0A1Z9YWL8_9GAMM</name>
<dbReference type="SUPFAM" id="SSF54523">
    <property type="entry name" value="Pili subunits"/>
    <property type="match status" value="1"/>
</dbReference>